<keyword evidence="2" id="KW-0469">Meiosis</keyword>
<dbReference type="Pfam" id="PF03666">
    <property type="entry name" value="NPR3"/>
    <property type="match status" value="1"/>
</dbReference>
<feature type="region of interest" description="Disordered" evidence="3">
    <location>
        <begin position="198"/>
        <end position="255"/>
    </location>
</feature>
<dbReference type="EMBL" id="KL198020">
    <property type="protein sequence ID" value="KDQ18776.1"/>
    <property type="molecule type" value="Genomic_DNA"/>
</dbReference>
<sequence length="768" mass="86305">MHNLLGILLVSSSSSGSTLAFHWPPDPHPAPRLVRPKPPGYSQRAKLLDTSWRFAQGIDDAKLEDVLQKLLELEKAEMDDYEWKAPATRPSLSHSRDSAAHIDSNNGGGGGGGGSSSHSTSHSLSQDTVATSDLDDMLAEKHLRQEYDHILGFKSSILAELLSPKHALCHQKFELIVDEMAFIGHPVHIDSNGSWSWDELHAAPPQPDPRATGRGRSTRRFSEGSSALDDDDIESLTSPSPRPKSPAAVAAASQDRPSQITSFHLVLVLDRPDPCSTSSVDLYRYIDSYYWQIVFKMTAAMHYEQGRDDFIGEQCKMLTALRENCMIRGEPIITCMQNSVAASPLAAAIRDVYTAVTSGGIAHIAINEIMLTVQLPPNLDALLKPDPDVDPKWSEDPSEKAADAETQWEEELRSGWGMAPLQPWKTLLLFDGQDPMDIPNSIAGKPDSDESDPEDMLRKFIAMADPKLSLSEIATLLELDLNDEIYPMARLLVYHRKAKVIDVVNPDLKNIYAPPAKFDRPLQELTTIFSRAFPSVPLLPELLSTLSSSHRPFSSIVPSRDHRTLFFDVLIWLLKRDLLVMLHVHVRIVATADIKRRVRDARKREEEDARRRRTSRRPRRSDVGLNIDFGGVSRSRRLSSPSSAEKPAFFSKSRSPRRRSFGAVDMEEIEIAEKESELNRPSWSKEDEDLTPSLIPDPARATALERRWMDTMAVDKEPSVSRRFKKLAPFFDGKHTTNEILHRTDMSKRDVREVLHQFEDYLLVFLHP</sequence>
<dbReference type="PANTHER" id="PTHR13153">
    <property type="entry name" value="CGTHBA PROTEIN -14 GENE PROTEIN"/>
    <property type="match status" value="1"/>
</dbReference>
<feature type="chain" id="PRO_5001646241" description="Nitrogen permease regulator 3" evidence="4">
    <location>
        <begin position="21"/>
        <end position="768"/>
    </location>
</feature>
<feature type="signal peptide" evidence="4">
    <location>
        <begin position="1"/>
        <end position="20"/>
    </location>
</feature>
<keyword evidence="7" id="KW-1185">Reference proteome</keyword>
<dbReference type="OrthoDB" id="18648at2759"/>
<dbReference type="PANTHER" id="PTHR13153:SF5">
    <property type="entry name" value="GATOR COMPLEX PROTEIN NPRL3"/>
    <property type="match status" value="1"/>
</dbReference>
<feature type="compositionally biased region" description="Gly residues" evidence="3">
    <location>
        <begin position="106"/>
        <end position="115"/>
    </location>
</feature>
<dbReference type="GO" id="GO:0005774">
    <property type="term" value="C:vacuolar membrane"/>
    <property type="evidence" value="ECO:0007669"/>
    <property type="project" value="UniProtKB-SubCell"/>
</dbReference>
<evidence type="ECO:0000313" key="7">
    <source>
        <dbReference type="Proteomes" id="UP000027195"/>
    </source>
</evidence>
<feature type="domain" description="GATOR1 complex protein NPRL3 C-terminal HTH" evidence="5">
    <location>
        <begin position="702"/>
        <end position="762"/>
    </location>
</feature>
<reference evidence="7" key="1">
    <citation type="journal article" date="2014" name="Proc. Natl. Acad. Sci. U.S.A.">
        <title>Extensive sampling of basidiomycete genomes demonstrates inadequacy of the white-rot/brown-rot paradigm for wood decay fungi.</title>
        <authorList>
            <person name="Riley R."/>
            <person name="Salamov A.A."/>
            <person name="Brown D.W."/>
            <person name="Nagy L.G."/>
            <person name="Floudas D."/>
            <person name="Held B.W."/>
            <person name="Levasseur A."/>
            <person name="Lombard V."/>
            <person name="Morin E."/>
            <person name="Otillar R."/>
            <person name="Lindquist E.A."/>
            <person name="Sun H."/>
            <person name="LaButti K.M."/>
            <person name="Schmutz J."/>
            <person name="Jabbour D."/>
            <person name="Luo H."/>
            <person name="Baker S.E."/>
            <person name="Pisabarro A.G."/>
            <person name="Walton J.D."/>
            <person name="Blanchette R.A."/>
            <person name="Henrissat B."/>
            <person name="Martin F."/>
            <person name="Cullen D."/>
            <person name="Hibbett D.S."/>
            <person name="Grigoriev I.V."/>
        </authorList>
    </citation>
    <scope>NUCLEOTIDE SEQUENCE [LARGE SCALE GENOMIC DNA]</scope>
    <source>
        <strain evidence="7">FD-172 SS1</strain>
    </source>
</reference>
<feature type="compositionally biased region" description="Low complexity" evidence="3">
    <location>
        <begin position="116"/>
        <end position="125"/>
    </location>
</feature>
<keyword evidence="2 4" id="KW-0732">Signal</keyword>
<dbReference type="Proteomes" id="UP000027195">
    <property type="component" value="Unassembled WGS sequence"/>
</dbReference>
<proteinExistence type="inferred from homology"/>
<dbReference type="Pfam" id="PF24064">
    <property type="entry name" value="HTH_NPRL3"/>
    <property type="match status" value="1"/>
</dbReference>
<dbReference type="FunCoup" id="A0A067N4T3">
    <property type="interactions" value="109"/>
</dbReference>
<name>A0A067N4T3_BOTB1</name>
<evidence type="ECO:0000256" key="2">
    <source>
        <dbReference type="RuleBase" id="RU368069"/>
    </source>
</evidence>
<feature type="region of interest" description="Disordered" evidence="3">
    <location>
        <begin position="599"/>
        <end position="652"/>
    </location>
</feature>
<comment type="similarity">
    <text evidence="1 2">Belongs to the NPR3 family.</text>
</comment>
<comment type="subcellular location">
    <subcellularLocation>
        <location evidence="2">Vacuole membrane</location>
        <topology evidence="2">Peripheral membrane protein</topology>
    </subcellularLocation>
</comment>
<protein>
    <recommendedName>
        <fullName evidence="2">Nitrogen permease regulator 3</fullName>
    </recommendedName>
    <alternativeName>
        <fullName evidence="2">Required for meiotic nuclear division protein 11</fullName>
    </alternativeName>
</protein>
<dbReference type="GO" id="GO:1904262">
    <property type="term" value="P:negative regulation of TORC1 signaling"/>
    <property type="evidence" value="ECO:0007669"/>
    <property type="project" value="TreeGrafter"/>
</dbReference>
<evidence type="ECO:0000313" key="6">
    <source>
        <dbReference type="EMBL" id="KDQ18776.1"/>
    </source>
</evidence>
<evidence type="ECO:0000256" key="4">
    <source>
        <dbReference type="SAM" id="SignalP"/>
    </source>
</evidence>
<feature type="region of interest" description="Disordered" evidence="3">
    <location>
        <begin position="86"/>
        <end position="127"/>
    </location>
</feature>
<feature type="compositionally biased region" description="Low complexity" evidence="3">
    <location>
        <begin position="638"/>
        <end position="652"/>
    </location>
</feature>
<evidence type="ECO:0000256" key="3">
    <source>
        <dbReference type="SAM" id="MobiDB-lite"/>
    </source>
</evidence>
<gene>
    <name evidence="6" type="ORF">BOTBODRAFT_170785</name>
</gene>
<dbReference type="STRING" id="930990.A0A067N4T3"/>
<dbReference type="GO" id="GO:0038202">
    <property type="term" value="P:TORC1 signaling"/>
    <property type="evidence" value="ECO:0007669"/>
    <property type="project" value="TreeGrafter"/>
</dbReference>
<dbReference type="HOGENOM" id="CLU_021922_0_0_1"/>
<evidence type="ECO:0000259" key="5">
    <source>
        <dbReference type="Pfam" id="PF24064"/>
    </source>
</evidence>
<dbReference type="GO" id="GO:1990130">
    <property type="term" value="C:GATOR1 complex"/>
    <property type="evidence" value="ECO:0007669"/>
    <property type="project" value="TreeGrafter"/>
</dbReference>
<dbReference type="GO" id="GO:0034198">
    <property type="term" value="P:cellular response to amino acid starvation"/>
    <property type="evidence" value="ECO:0007669"/>
    <property type="project" value="TreeGrafter"/>
</dbReference>
<dbReference type="InterPro" id="IPR056603">
    <property type="entry name" value="HTH_NPRL3"/>
</dbReference>
<comment type="function">
    <text evidence="2">Mediates inactivation of the TORC1 complex in response to amino acid starvation. Required for meiotic nuclear division.</text>
</comment>
<feature type="region of interest" description="Disordered" evidence="3">
    <location>
        <begin position="675"/>
        <end position="694"/>
    </location>
</feature>
<dbReference type="AlphaFoldDB" id="A0A067N4T3"/>
<dbReference type="InterPro" id="IPR005365">
    <property type="entry name" value="Npr3"/>
</dbReference>
<dbReference type="GO" id="GO:0051321">
    <property type="term" value="P:meiotic cell cycle"/>
    <property type="evidence" value="ECO:0007669"/>
    <property type="project" value="UniProtKB-UniRule"/>
</dbReference>
<accession>A0A067N4T3</accession>
<dbReference type="InParanoid" id="A0A067N4T3"/>
<organism evidence="6 7">
    <name type="scientific">Botryobasidium botryosum (strain FD-172 SS1)</name>
    <dbReference type="NCBI Taxonomy" id="930990"/>
    <lineage>
        <taxon>Eukaryota</taxon>
        <taxon>Fungi</taxon>
        <taxon>Dikarya</taxon>
        <taxon>Basidiomycota</taxon>
        <taxon>Agaricomycotina</taxon>
        <taxon>Agaricomycetes</taxon>
        <taxon>Cantharellales</taxon>
        <taxon>Botryobasidiaceae</taxon>
        <taxon>Botryobasidium</taxon>
    </lineage>
</organism>
<evidence type="ECO:0000256" key="1">
    <source>
        <dbReference type="ARBA" id="ARBA00010546"/>
    </source>
</evidence>
<dbReference type="GO" id="GO:0010508">
    <property type="term" value="P:positive regulation of autophagy"/>
    <property type="evidence" value="ECO:0007669"/>
    <property type="project" value="TreeGrafter"/>
</dbReference>